<evidence type="ECO:0000256" key="6">
    <source>
        <dbReference type="SAM" id="Phobius"/>
    </source>
</evidence>
<keyword evidence="6" id="KW-1133">Transmembrane helix</keyword>
<comment type="caution">
    <text evidence="8">The sequence shown here is derived from an EMBL/GenBank/DDBJ whole genome shotgun (WGS) entry which is preliminary data.</text>
</comment>
<dbReference type="PANTHER" id="PTHR33469:SF5">
    <property type="entry name" value="PROTEIN EARLY FLOWERING 4"/>
    <property type="match status" value="1"/>
</dbReference>
<dbReference type="Pfam" id="PF07011">
    <property type="entry name" value="Elf4"/>
    <property type="match status" value="1"/>
</dbReference>
<evidence type="ECO:0000259" key="7">
    <source>
        <dbReference type="Pfam" id="PF07011"/>
    </source>
</evidence>
<name>A0A2G2WA22_CAPBA</name>
<dbReference type="PANTHER" id="PTHR33469">
    <property type="entry name" value="PROTEIN ELF4-LIKE 4"/>
    <property type="match status" value="1"/>
</dbReference>
<evidence type="ECO:0000256" key="5">
    <source>
        <dbReference type="SAM" id="MobiDB-lite"/>
    </source>
</evidence>
<evidence type="ECO:0000256" key="1">
    <source>
        <dbReference type="ARBA" id="ARBA00004123"/>
    </source>
</evidence>
<dbReference type="GO" id="GO:0005634">
    <property type="term" value="C:nucleus"/>
    <property type="evidence" value="ECO:0007669"/>
    <property type="project" value="UniProtKB-SubCell"/>
</dbReference>
<proteinExistence type="inferred from homology"/>
<keyword evidence="3" id="KW-0090">Biological rhythms</keyword>
<evidence type="ECO:0000313" key="8">
    <source>
        <dbReference type="EMBL" id="PHT42090.1"/>
    </source>
</evidence>
<dbReference type="InterPro" id="IPR040462">
    <property type="entry name" value="EARLY_FLOWERING_4"/>
</dbReference>
<protein>
    <submittedName>
        <fullName evidence="8">Protein EARLY FLOWERING 4</fullName>
    </submittedName>
</protein>
<evidence type="ECO:0000256" key="4">
    <source>
        <dbReference type="ARBA" id="ARBA00023242"/>
    </source>
</evidence>
<keyword evidence="9" id="KW-1185">Reference proteome</keyword>
<feature type="transmembrane region" description="Helical" evidence="6">
    <location>
        <begin position="31"/>
        <end position="51"/>
    </location>
</feature>
<comment type="similarity">
    <text evidence="2">Belongs to the EARLY FLOWERING 4 family.</text>
</comment>
<feature type="domain" description="Protein EARLY FLOWERING 4" evidence="7">
    <location>
        <begin position="121"/>
        <end position="200"/>
    </location>
</feature>
<evidence type="ECO:0000256" key="2">
    <source>
        <dbReference type="ARBA" id="ARBA00009514"/>
    </source>
</evidence>
<dbReference type="InterPro" id="IPR009741">
    <property type="entry name" value="EARLY_FLOWERING_4_dom"/>
</dbReference>
<keyword evidence="6" id="KW-0812">Transmembrane</keyword>
<dbReference type="STRING" id="33114.A0A2G2WA22"/>
<dbReference type="Proteomes" id="UP000224567">
    <property type="component" value="Unassembled WGS sequence"/>
</dbReference>
<accession>A0A2G2WA22</accession>
<feature type="region of interest" description="Disordered" evidence="5">
    <location>
        <begin position="91"/>
        <end position="117"/>
    </location>
</feature>
<evidence type="ECO:0000256" key="3">
    <source>
        <dbReference type="ARBA" id="ARBA00023108"/>
    </source>
</evidence>
<keyword evidence="6" id="KW-0472">Membrane</keyword>
<keyword evidence="4" id="KW-0539">Nucleus</keyword>
<organism evidence="8 9">
    <name type="scientific">Capsicum baccatum</name>
    <name type="common">Peruvian pepper</name>
    <dbReference type="NCBI Taxonomy" id="33114"/>
    <lineage>
        <taxon>Eukaryota</taxon>
        <taxon>Viridiplantae</taxon>
        <taxon>Streptophyta</taxon>
        <taxon>Embryophyta</taxon>
        <taxon>Tracheophyta</taxon>
        <taxon>Spermatophyta</taxon>
        <taxon>Magnoliopsida</taxon>
        <taxon>eudicotyledons</taxon>
        <taxon>Gunneridae</taxon>
        <taxon>Pentapetalae</taxon>
        <taxon>asterids</taxon>
        <taxon>lamiids</taxon>
        <taxon>Solanales</taxon>
        <taxon>Solanaceae</taxon>
        <taxon>Solanoideae</taxon>
        <taxon>Capsiceae</taxon>
        <taxon>Capsicum</taxon>
    </lineage>
</organism>
<comment type="subcellular location">
    <subcellularLocation>
        <location evidence="1">Nucleus</location>
    </subcellularLocation>
</comment>
<gene>
    <name evidence="8" type="ORF">CQW23_20944</name>
</gene>
<feature type="compositionally biased region" description="Low complexity" evidence="5">
    <location>
        <begin position="103"/>
        <end position="113"/>
    </location>
</feature>
<dbReference type="GO" id="GO:0042753">
    <property type="term" value="P:positive regulation of circadian rhythm"/>
    <property type="evidence" value="ECO:0007669"/>
    <property type="project" value="InterPro"/>
</dbReference>
<dbReference type="GO" id="GO:0048511">
    <property type="term" value="P:rhythmic process"/>
    <property type="evidence" value="ECO:0007669"/>
    <property type="project" value="UniProtKB-KW"/>
</dbReference>
<sequence>MYDGGKTRVRTVGRYSEQFSVEIGLYQGSTLSLFLFALVMDVLTQSIQALLMEEEASRKEKESSLVRDLLGFKSETTGFRFVSSMENTVKRHRQTQGKAQSITTAATSTTATSPDVGVEEGNSEMWNNFSNRFRQVQSVLDRNRLLIQQVNENHQSRTNDNMVQNVGLIQELNGNISEVVSLYSDLSTNFSAMFRQGNQDETNNQRRR</sequence>
<dbReference type="OrthoDB" id="1895690at2759"/>
<reference evidence="8 9" key="1">
    <citation type="journal article" date="2017" name="Genome Biol.">
        <title>New reference genome sequences of hot pepper reveal the massive evolution of plant disease-resistance genes by retroduplication.</title>
        <authorList>
            <person name="Kim S."/>
            <person name="Park J."/>
            <person name="Yeom S.I."/>
            <person name="Kim Y.M."/>
            <person name="Seo E."/>
            <person name="Kim K.T."/>
            <person name="Kim M.S."/>
            <person name="Lee J.M."/>
            <person name="Cheong K."/>
            <person name="Shin H.S."/>
            <person name="Kim S.B."/>
            <person name="Han K."/>
            <person name="Lee J."/>
            <person name="Park M."/>
            <person name="Lee H.A."/>
            <person name="Lee H.Y."/>
            <person name="Lee Y."/>
            <person name="Oh S."/>
            <person name="Lee J.H."/>
            <person name="Choi E."/>
            <person name="Choi E."/>
            <person name="Lee S.E."/>
            <person name="Jeon J."/>
            <person name="Kim H."/>
            <person name="Choi G."/>
            <person name="Song H."/>
            <person name="Lee J."/>
            <person name="Lee S.C."/>
            <person name="Kwon J.K."/>
            <person name="Lee H.Y."/>
            <person name="Koo N."/>
            <person name="Hong Y."/>
            <person name="Kim R.W."/>
            <person name="Kang W.H."/>
            <person name="Huh J.H."/>
            <person name="Kang B.C."/>
            <person name="Yang T.J."/>
            <person name="Lee Y.H."/>
            <person name="Bennetzen J.L."/>
            <person name="Choi D."/>
        </authorList>
    </citation>
    <scope>NUCLEOTIDE SEQUENCE [LARGE SCALE GENOMIC DNA]</scope>
    <source>
        <strain evidence="9">cv. PBC81</strain>
    </source>
</reference>
<reference evidence="9" key="2">
    <citation type="journal article" date="2017" name="J. Anim. Genet.">
        <title>Multiple reference genome sequences of hot pepper reveal the massive evolution of plant disease resistance genes by retroduplication.</title>
        <authorList>
            <person name="Kim S."/>
            <person name="Park J."/>
            <person name="Yeom S.-I."/>
            <person name="Kim Y.-M."/>
            <person name="Seo E."/>
            <person name="Kim K.-T."/>
            <person name="Kim M.-S."/>
            <person name="Lee J.M."/>
            <person name="Cheong K."/>
            <person name="Shin H.-S."/>
            <person name="Kim S.-B."/>
            <person name="Han K."/>
            <person name="Lee J."/>
            <person name="Park M."/>
            <person name="Lee H.-A."/>
            <person name="Lee H.-Y."/>
            <person name="Lee Y."/>
            <person name="Oh S."/>
            <person name="Lee J.H."/>
            <person name="Choi E."/>
            <person name="Choi E."/>
            <person name="Lee S.E."/>
            <person name="Jeon J."/>
            <person name="Kim H."/>
            <person name="Choi G."/>
            <person name="Song H."/>
            <person name="Lee J."/>
            <person name="Lee S.-C."/>
            <person name="Kwon J.-K."/>
            <person name="Lee H.-Y."/>
            <person name="Koo N."/>
            <person name="Hong Y."/>
            <person name="Kim R.W."/>
            <person name="Kang W.-H."/>
            <person name="Huh J.H."/>
            <person name="Kang B.-C."/>
            <person name="Yang T.-J."/>
            <person name="Lee Y.-H."/>
            <person name="Bennetzen J.L."/>
            <person name="Choi D."/>
        </authorList>
    </citation>
    <scope>NUCLEOTIDE SEQUENCE [LARGE SCALE GENOMIC DNA]</scope>
    <source>
        <strain evidence="9">cv. PBC81</strain>
    </source>
</reference>
<evidence type="ECO:0000313" key="9">
    <source>
        <dbReference type="Proteomes" id="UP000224567"/>
    </source>
</evidence>
<dbReference type="AlphaFoldDB" id="A0A2G2WA22"/>
<dbReference type="EMBL" id="MLFT02000008">
    <property type="protein sequence ID" value="PHT42090.1"/>
    <property type="molecule type" value="Genomic_DNA"/>
</dbReference>
<dbReference type="GO" id="GO:0009649">
    <property type="term" value="P:entrainment of circadian clock"/>
    <property type="evidence" value="ECO:0007669"/>
    <property type="project" value="TreeGrafter"/>
</dbReference>